<dbReference type="RefSeq" id="WP_376919431.1">
    <property type="nucleotide sequence ID" value="NZ_JBHRSW010000008.1"/>
</dbReference>
<name>A0ABV7FLT3_9ALTE</name>
<reference evidence="2" key="1">
    <citation type="journal article" date="2019" name="Int. J. Syst. Evol. Microbiol.">
        <title>The Global Catalogue of Microorganisms (GCM) 10K type strain sequencing project: providing services to taxonomists for standard genome sequencing and annotation.</title>
        <authorList>
            <consortium name="The Broad Institute Genomics Platform"/>
            <consortium name="The Broad Institute Genome Sequencing Center for Infectious Disease"/>
            <person name="Wu L."/>
            <person name="Ma J."/>
        </authorList>
    </citation>
    <scope>NUCLEOTIDE SEQUENCE [LARGE SCALE GENOMIC DNA]</scope>
    <source>
        <strain evidence="2">KCTC 52473</strain>
    </source>
</reference>
<evidence type="ECO:0000313" key="2">
    <source>
        <dbReference type="Proteomes" id="UP001595478"/>
    </source>
</evidence>
<dbReference type="Proteomes" id="UP001595478">
    <property type="component" value="Unassembled WGS sequence"/>
</dbReference>
<dbReference type="Gene3D" id="1.10.3680.10">
    <property type="entry name" value="TerB-like"/>
    <property type="match status" value="1"/>
</dbReference>
<keyword evidence="2" id="KW-1185">Reference proteome</keyword>
<gene>
    <name evidence="1" type="ORF">ACFOHL_06640</name>
</gene>
<evidence type="ECO:0000313" key="1">
    <source>
        <dbReference type="EMBL" id="MFC3121293.1"/>
    </source>
</evidence>
<accession>A0ABV7FLT3</accession>
<dbReference type="EMBL" id="JBHRSW010000008">
    <property type="protein sequence ID" value="MFC3121293.1"/>
    <property type="molecule type" value="Genomic_DNA"/>
</dbReference>
<dbReference type="SUPFAM" id="SSF158682">
    <property type="entry name" value="TerB-like"/>
    <property type="match status" value="1"/>
</dbReference>
<proteinExistence type="predicted"/>
<sequence length="132" mass="14975">MVIETKLMDQLEQEQLFNEALIRMTVLLYQIDGKVTLTEQDYLSNLVENIPWRSGVVLPAFISQAIHESRQAIDTQQSSQYLRAIGKDLNIDPARAFEVAMEITEVDGKRSEEELELLSLLSNRILGRGLVA</sequence>
<comment type="caution">
    <text evidence="1">The sequence shown here is derived from an EMBL/GenBank/DDBJ whole genome shotgun (WGS) entry which is preliminary data.</text>
</comment>
<organism evidence="1 2">
    <name type="scientific">Agaribacter flavus</name>
    <dbReference type="NCBI Taxonomy" id="1902781"/>
    <lineage>
        <taxon>Bacteria</taxon>
        <taxon>Pseudomonadati</taxon>
        <taxon>Pseudomonadota</taxon>
        <taxon>Gammaproteobacteria</taxon>
        <taxon>Alteromonadales</taxon>
        <taxon>Alteromonadaceae</taxon>
        <taxon>Agaribacter</taxon>
    </lineage>
</organism>
<protein>
    <submittedName>
        <fullName evidence="1">TerB family tellurite resistance protein</fullName>
    </submittedName>
</protein>
<dbReference type="InterPro" id="IPR029024">
    <property type="entry name" value="TerB-like"/>
</dbReference>